<accession>W8L890</accession>
<keyword evidence="3" id="KW-1185">Reference proteome</keyword>
<dbReference type="PATRIC" id="fig|1354791.3.peg.111"/>
<gene>
    <name evidence="2" type="ORF">M911_13810</name>
</gene>
<keyword evidence="1" id="KW-0472">Membrane</keyword>
<reference evidence="3" key="2">
    <citation type="submission" date="2014-02" db="EMBL/GenBank/DDBJ databases">
        <title>Draft Genome Sequence of extremely halophilic bacteria Halorhodospira halochloris.</title>
        <authorList>
            <person name="Singh K.S."/>
        </authorList>
    </citation>
    <scope>NUCLEOTIDE SEQUENCE [LARGE SCALE GENOMIC DNA]</scope>
    <source>
        <strain evidence="3">A</strain>
    </source>
</reference>
<keyword evidence="1" id="KW-0812">Transmembrane</keyword>
<evidence type="ECO:0008006" key="4">
    <source>
        <dbReference type="Google" id="ProtNLM"/>
    </source>
</evidence>
<dbReference type="AlphaFoldDB" id="W8L890"/>
<dbReference type="HOGENOM" id="CLU_181383_0_1_6"/>
<keyword evidence="1" id="KW-1133">Transmembrane helix</keyword>
<dbReference type="RefSeq" id="WP_025282570.1">
    <property type="nucleotide sequence ID" value="NZ_CP007268.1"/>
</dbReference>
<organism evidence="2 3">
    <name type="scientific">Ectothiorhodospira haloalkaliphila</name>
    <dbReference type="NCBI Taxonomy" id="421628"/>
    <lineage>
        <taxon>Bacteria</taxon>
        <taxon>Pseudomonadati</taxon>
        <taxon>Pseudomonadota</taxon>
        <taxon>Gammaproteobacteria</taxon>
        <taxon>Chromatiales</taxon>
        <taxon>Ectothiorhodospiraceae</taxon>
        <taxon>Ectothiorhodospira</taxon>
    </lineage>
</organism>
<evidence type="ECO:0000256" key="1">
    <source>
        <dbReference type="SAM" id="Phobius"/>
    </source>
</evidence>
<dbReference type="InterPro" id="IPR021320">
    <property type="entry name" value="DUF2905"/>
</dbReference>
<reference evidence="2 3" key="1">
    <citation type="journal article" date="2014" name="J Genomics">
        <title>Draft Genome Sequence of the Extremely Halophilic Phototrophic Purple Sulfur Bacterium Halorhodospira halochloris.</title>
        <authorList>
            <person name="Singh K.S."/>
            <person name="Kirksey J."/>
            <person name="Hoff W.D."/>
            <person name="Deole R."/>
        </authorList>
    </citation>
    <scope>NUCLEOTIDE SEQUENCE [LARGE SCALE GENOMIC DNA]</scope>
    <source>
        <strain evidence="2 3">A</strain>
    </source>
</reference>
<dbReference type="KEGG" id="hhc:M911_13810"/>
<dbReference type="Pfam" id="PF11146">
    <property type="entry name" value="DUF2905"/>
    <property type="match status" value="1"/>
</dbReference>
<dbReference type="Proteomes" id="UP000019442">
    <property type="component" value="Chromosome"/>
</dbReference>
<dbReference type="OrthoDB" id="9811610at2"/>
<proteinExistence type="predicted"/>
<name>W8L890_9GAMM</name>
<evidence type="ECO:0000313" key="3">
    <source>
        <dbReference type="Proteomes" id="UP000019442"/>
    </source>
</evidence>
<sequence length="66" mass="7486">MARTLIILGIILIVVGLAWPWISKLGLGRLPGDIIIQRENFSFYFPITTAIIVSVLLSVVLWFFNR</sequence>
<protein>
    <recommendedName>
        <fullName evidence="4">DUF2905 domain-containing protein</fullName>
    </recommendedName>
</protein>
<dbReference type="EMBL" id="CP007268">
    <property type="protein sequence ID" value="AHK80050.1"/>
    <property type="molecule type" value="Genomic_DNA"/>
</dbReference>
<evidence type="ECO:0000313" key="2">
    <source>
        <dbReference type="EMBL" id="AHK80050.1"/>
    </source>
</evidence>
<feature type="transmembrane region" description="Helical" evidence="1">
    <location>
        <begin position="44"/>
        <end position="64"/>
    </location>
</feature>
<dbReference type="PANTHER" id="PTHR36443">
    <property type="entry name" value="BSR5223 PROTEIN"/>
    <property type="match status" value="1"/>
</dbReference>
<dbReference type="PANTHER" id="PTHR36443:SF1">
    <property type="entry name" value="BSR5223 PROTEIN"/>
    <property type="match status" value="1"/>
</dbReference>